<feature type="region of interest" description="Disordered" evidence="16">
    <location>
        <begin position="571"/>
        <end position="617"/>
    </location>
</feature>
<feature type="domain" description="C2H2-type" evidence="17">
    <location>
        <begin position="483"/>
        <end position="512"/>
    </location>
</feature>
<keyword evidence="8" id="KW-0238">DNA-binding</keyword>
<feature type="region of interest" description="Disordered" evidence="16">
    <location>
        <begin position="284"/>
        <end position="334"/>
    </location>
</feature>
<feature type="region of interest" description="Disordered" evidence="16">
    <location>
        <begin position="64"/>
        <end position="93"/>
    </location>
</feature>
<feature type="domain" description="C2H2-type" evidence="17">
    <location>
        <begin position="394"/>
        <end position="421"/>
    </location>
</feature>
<comment type="subcellular location">
    <subcellularLocation>
        <location evidence="1">Nucleus</location>
    </subcellularLocation>
</comment>
<evidence type="ECO:0000256" key="6">
    <source>
        <dbReference type="ARBA" id="ARBA00022833"/>
    </source>
</evidence>
<reference evidence="18" key="1">
    <citation type="submission" date="2025-08" db="UniProtKB">
        <authorList>
            <consortium name="Ensembl"/>
        </authorList>
    </citation>
    <scope>IDENTIFICATION</scope>
</reference>
<keyword evidence="5 15" id="KW-0863">Zinc-finger</keyword>
<evidence type="ECO:0000256" key="8">
    <source>
        <dbReference type="ARBA" id="ARBA00023125"/>
    </source>
</evidence>
<dbReference type="InterPro" id="IPR050331">
    <property type="entry name" value="Zinc_finger"/>
</dbReference>
<evidence type="ECO:0000256" key="11">
    <source>
        <dbReference type="ARBA" id="ARBA00058819"/>
    </source>
</evidence>
<dbReference type="SMART" id="SM00355">
    <property type="entry name" value="ZnF_C2H2"/>
    <property type="match status" value="8"/>
</dbReference>
<dbReference type="Proteomes" id="UP000694396">
    <property type="component" value="Unplaced"/>
</dbReference>
<proteinExistence type="inferred from homology"/>
<comment type="function">
    <text evidence="11">Transcription factor that binds the consensus DNA sequence [GC]AAAAA. Seems to bind and regulate the promoters of MMP1, MMP3, MMP7 and COL1A1.</text>
</comment>
<feature type="domain" description="C2H2-type" evidence="17">
    <location>
        <begin position="455"/>
        <end position="482"/>
    </location>
</feature>
<comment type="subunit">
    <text evidence="12">Interacts with BCAR1.</text>
</comment>
<evidence type="ECO:0000256" key="13">
    <source>
        <dbReference type="ARBA" id="ARBA00068010"/>
    </source>
</evidence>
<evidence type="ECO:0000256" key="7">
    <source>
        <dbReference type="ARBA" id="ARBA00023015"/>
    </source>
</evidence>
<evidence type="ECO:0000256" key="16">
    <source>
        <dbReference type="SAM" id="MobiDB-lite"/>
    </source>
</evidence>
<feature type="domain" description="C2H2-type" evidence="17">
    <location>
        <begin position="366"/>
        <end position="393"/>
    </location>
</feature>
<dbReference type="FunFam" id="3.30.160.60:FF:000216">
    <property type="entry name" value="Zinc finger protein 384 like"/>
    <property type="match status" value="1"/>
</dbReference>
<dbReference type="GO" id="GO:0005634">
    <property type="term" value="C:nucleus"/>
    <property type="evidence" value="ECO:0007669"/>
    <property type="project" value="UniProtKB-SubCell"/>
</dbReference>
<evidence type="ECO:0000256" key="9">
    <source>
        <dbReference type="ARBA" id="ARBA00023163"/>
    </source>
</evidence>
<dbReference type="InterPro" id="IPR013087">
    <property type="entry name" value="Znf_C2H2_type"/>
</dbReference>
<protein>
    <recommendedName>
        <fullName evidence="13">Zinc finger protein 384</fullName>
    </recommendedName>
    <alternativeName>
        <fullName evidence="14">Nuclear matrix transcription factor 4</fullName>
    </alternativeName>
</protein>
<feature type="domain" description="C2H2-type" evidence="17">
    <location>
        <begin position="338"/>
        <end position="365"/>
    </location>
</feature>
<keyword evidence="4" id="KW-0677">Repeat</keyword>
<dbReference type="PROSITE" id="PS00028">
    <property type="entry name" value="ZINC_FINGER_C2H2_1"/>
    <property type="match status" value="8"/>
</dbReference>
<dbReference type="PANTHER" id="PTHR16515">
    <property type="entry name" value="PR DOMAIN ZINC FINGER PROTEIN"/>
    <property type="match status" value="1"/>
</dbReference>
<feature type="compositionally biased region" description="Gly residues" evidence="16">
    <location>
        <begin position="591"/>
        <end position="600"/>
    </location>
</feature>
<evidence type="ECO:0000259" key="17">
    <source>
        <dbReference type="PROSITE" id="PS50157"/>
    </source>
</evidence>
<dbReference type="FunFam" id="3.30.160.60:FF:000158">
    <property type="entry name" value="Zinc finger protein 362"/>
    <property type="match status" value="1"/>
</dbReference>
<organism evidence="18 19">
    <name type="scientific">Cyanoderma ruficeps</name>
    <name type="common">rufous-capped babbler</name>
    <dbReference type="NCBI Taxonomy" id="181631"/>
    <lineage>
        <taxon>Eukaryota</taxon>
        <taxon>Metazoa</taxon>
        <taxon>Chordata</taxon>
        <taxon>Craniata</taxon>
        <taxon>Vertebrata</taxon>
        <taxon>Euteleostomi</taxon>
        <taxon>Archelosauria</taxon>
        <taxon>Archosauria</taxon>
        <taxon>Dinosauria</taxon>
        <taxon>Saurischia</taxon>
        <taxon>Theropoda</taxon>
        <taxon>Coelurosauria</taxon>
        <taxon>Aves</taxon>
        <taxon>Neognathae</taxon>
        <taxon>Neoaves</taxon>
        <taxon>Telluraves</taxon>
        <taxon>Australaves</taxon>
        <taxon>Passeriformes</taxon>
        <taxon>Sylvioidea</taxon>
        <taxon>Timaliidae</taxon>
        <taxon>Cyanoderma</taxon>
    </lineage>
</organism>
<evidence type="ECO:0000256" key="15">
    <source>
        <dbReference type="PROSITE-ProRule" id="PRU00042"/>
    </source>
</evidence>
<keyword evidence="6" id="KW-0862">Zinc</keyword>
<reference evidence="18" key="2">
    <citation type="submission" date="2025-09" db="UniProtKB">
        <authorList>
            <consortium name="Ensembl"/>
        </authorList>
    </citation>
    <scope>IDENTIFICATION</scope>
</reference>
<evidence type="ECO:0000256" key="10">
    <source>
        <dbReference type="ARBA" id="ARBA00023242"/>
    </source>
</evidence>
<dbReference type="PANTHER" id="PTHR16515:SF49">
    <property type="entry name" value="GASTRULA ZINC FINGER PROTEIN XLCGF49.1-LIKE-RELATED"/>
    <property type="match status" value="1"/>
</dbReference>
<dbReference type="FunFam" id="3.30.160.60:FF:000544">
    <property type="entry name" value="zinc finger protein 384 isoform X3"/>
    <property type="match status" value="2"/>
</dbReference>
<dbReference type="FunFam" id="3.30.160.60:FF:000369">
    <property type="entry name" value="Zinc finger protein 384 like"/>
    <property type="match status" value="1"/>
</dbReference>
<keyword evidence="9" id="KW-0804">Transcription</keyword>
<evidence type="ECO:0000256" key="2">
    <source>
        <dbReference type="ARBA" id="ARBA00006991"/>
    </source>
</evidence>
<feature type="compositionally biased region" description="Gly residues" evidence="16">
    <location>
        <begin position="8"/>
        <end position="30"/>
    </location>
</feature>
<evidence type="ECO:0000313" key="19">
    <source>
        <dbReference type="Proteomes" id="UP000694396"/>
    </source>
</evidence>
<dbReference type="FunFam" id="3.30.160.60:FF:000549">
    <property type="entry name" value="zinc finger protein 384 isoform X1"/>
    <property type="match status" value="2"/>
</dbReference>
<dbReference type="GO" id="GO:1990837">
    <property type="term" value="F:sequence-specific double-stranded DNA binding"/>
    <property type="evidence" value="ECO:0007669"/>
    <property type="project" value="UniProtKB-ARBA"/>
</dbReference>
<keyword evidence="10" id="KW-0539">Nucleus</keyword>
<evidence type="ECO:0000256" key="14">
    <source>
        <dbReference type="ARBA" id="ARBA00083938"/>
    </source>
</evidence>
<keyword evidence="7" id="KW-0805">Transcription regulation</keyword>
<evidence type="ECO:0000256" key="3">
    <source>
        <dbReference type="ARBA" id="ARBA00022723"/>
    </source>
</evidence>
<dbReference type="GO" id="GO:0010468">
    <property type="term" value="P:regulation of gene expression"/>
    <property type="evidence" value="ECO:0007669"/>
    <property type="project" value="TreeGrafter"/>
</dbReference>
<dbReference type="PROSITE" id="PS50157">
    <property type="entry name" value="ZINC_FINGER_C2H2_2"/>
    <property type="match status" value="8"/>
</dbReference>
<feature type="domain" description="C2H2-type" evidence="17">
    <location>
        <begin position="427"/>
        <end position="454"/>
    </location>
</feature>
<feature type="region of interest" description="Disordered" evidence="16">
    <location>
        <begin position="1"/>
        <end position="30"/>
    </location>
</feature>
<evidence type="ECO:0000256" key="1">
    <source>
        <dbReference type="ARBA" id="ARBA00004123"/>
    </source>
</evidence>
<evidence type="ECO:0000256" key="5">
    <source>
        <dbReference type="ARBA" id="ARBA00022771"/>
    </source>
</evidence>
<name>A0A8C3QF25_9PASS</name>
<keyword evidence="3" id="KW-0479">Metal-binding</keyword>
<feature type="compositionally biased region" description="Low complexity" evidence="16">
    <location>
        <begin position="571"/>
        <end position="590"/>
    </location>
</feature>
<feature type="domain" description="C2H2-type" evidence="17">
    <location>
        <begin position="543"/>
        <end position="570"/>
    </location>
</feature>
<sequence length="645" mass="70036">MCGAAGPQAGGRAAGLPGPGRSGSGNGGGRAVCLSVRPPARLSRCRGLHHRGAALRAGPALGRRGGRWVRAPRGAPAPHMAGVPRPAGPAERRPMPCGAPGAPVTQAVYLQSRPWKEEKCKRRESERARMEESHFNSSPYFWPAVPTVSGQIENTMFINKMKEQLLPTEKGCSLAPPHYPALLTVPTSVALPTGISMDSDTKPEQLTPHSQAPVTQNITVVPVQSAGLMTAGPGLVITSPSGSLVTTAASAQTFPISAPMIVSALPPGSQAALQVVPDLSKKGTATLTEGGGAGGVAPKPPRGRKKKRLQESGLPEMSDPFVLTNEDDEDQHKDGKTYRCRMCSLTFYSKSEMQIHSKSHTETKPHKCPHCSKSFANSSYLAQHIRIHSGAKPYTCSYCQKAFRQLSHLQQHTRIHSKLHTAIVKPHKCPHCSKSFANTSYLAQHLRIHSGAKPYTCRYCQKAFRQLSHLQQHTRIHTGDRPYKCAHPGCEKAFTQLSNLQSHRRQHNKDKPFKCHNCHRAYTDAASLEVHLATHTVKHAKVYTCSICSRAYTSETYLMKHMRKHNIPDPQQQVVQAQAQASQQQQHFQPQGGGAAGGPSGDTNQPNPPPQCSFDLTPYKTSEHHKDICLTVSTSAIQVEHLSSS</sequence>
<dbReference type="SUPFAM" id="SSF57667">
    <property type="entry name" value="beta-beta-alpha zinc fingers"/>
    <property type="match status" value="5"/>
</dbReference>
<evidence type="ECO:0000256" key="12">
    <source>
        <dbReference type="ARBA" id="ARBA00065182"/>
    </source>
</evidence>
<dbReference type="AlphaFoldDB" id="A0A8C3QF25"/>
<dbReference type="Gene3D" id="3.30.160.60">
    <property type="entry name" value="Classic Zinc Finger"/>
    <property type="match status" value="8"/>
</dbReference>
<feature type="domain" description="C2H2-type" evidence="17">
    <location>
        <begin position="513"/>
        <end position="540"/>
    </location>
</feature>
<dbReference type="InterPro" id="IPR036236">
    <property type="entry name" value="Znf_C2H2_sf"/>
</dbReference>
<evidence type="ECO:0000256" key="4">
    <source>
        <dbReference type="ARBA" id="ARBA00022737"/>
    </source>
</evidence>
<accession>A0A8C3QF25</accession>
<dbReference type="Pfam" id="PF00096">
    <property type="entry name" value="zf-C2H2"/>
    <property type="match status" value="7"/>
</dbReference>
<comment type="similarity">
    <text evidence="2">Belongs to the krueppel C2H2-type zinc-finger protein family.</text>
</comment>
<keyword evidence="19" id="KW-1185">Reference proteome</keyword>
<evidence type="ECO:0000313" key="18">
    <source>
        <dbReference type="Ensembl" id="ENSCRFP00000001483.1"/>
    </source>
</evidence>
<dbReference type="Ensembl" id="ENSCRFT00000001551.1">
    <property type="protein sequence ID" value="ENSCRFP00000001483.1"/>
    <property type="gene ID" value="ENSCRFG00000001263.1"/>
</dbReference>
<dbReference type="GO" id="GO:0008270">
    <property type="term" value="F:zinc ion binding"/>
    <property type="evidence" value="ECO:0007669"/>
    <property type="project" value="UniProtKB-KW"/>
</dbReference>